<dbReference type="Proteomes" id="UP001151760">
    <property type="component" value="Unassembled WGS sequence"/>
</dbReference>
<comment type="caution">
    <text evidence="2">The sequence shown here is derived from an EMBL/GenBank/DDBJ whole genome shotgun (WGS) entry which is preliminary data.</text>
</comment>
<name>A0ABQ4ZET8_9ASTR</name>
<evidence type="ECO:0000313" key="3">
    <source>
        <dbReference type="Proteomes" id="UP001151760"/>
    </source>
</evidence>
<feature type="compositionally biased region" description="Polar residues" evidence="1">
    <location>
        <begin position="21"/>
        <end position="30"/>
    </location>
</feature>
<proteinExistence type="predicted"/>
<feature type="region of interest" description="Disordered" evidence="1">
    <location>
        <begin position="1"/>
        <end position="79"/>
    </location>
</feature>
<protein>
    <submittedName>
        <fullName evidence="2">Uncharacterized protein</fullName>
    </submittedName>
</protein>
<evidence type="ECO:0000256" key="1">
    <source>
        <dbReference type="SAM" id="MobiDB-lite"/>
    </source>
</evidence>
<feature type="compositionally biased region" description="Polar residues" evidence="1">
    <location>
        <begin position="1"/>
        <end position="14"/>
    </location>
</feature>
<organism evidence="2 3">
    <name type="scientific">Tanacetum coccineum</name>
    <dbReference type="NCBI Taxonomy" id="301880"/>
    <lineage>
        <taxon>Eukaryota</taxon>
        <taxon>Viridiplantae</taxon>
        <taxon>Streptophyta</taxon>
        <taxon>Embryophyta</taxon>
        <taxon>Tracheophyta</taxon>
        <taxon>Spermatophyta</taxon>
        <taxon>Magnoliopsida</taxon>
        <taxon>eudicotyledons</taxon>
        <taxon>Gunneridae</taxon>
        <taxon>Pentapetalae</taxon>
        <taxon>asterids</taxon>
        <taxon>campanulids</taxon>
        <taxon>Asterales</taxon>
        <taxon>Asteraceae</taxon>
        <taxon>Asteroideae</taxon>
        <taxon>Anthemideae</taxon>
        <taxon>Anthemidinae</taxon>
        <taxon>Tanacetum</taxon>
    </lineage>
</organism>
<reference evidence="2" key="1">
    <citation type="journal article" date="2022" name="Int. J. Mol. Sci.">
        <title>Draft Genome of Tanacetum Coccineum: Genomic Comparison of Closely Related Tanacetum-Family Plants.</title>
        <authorList>
            <person name="Yamashiro T."/>
            <person name="Shiraishi A."/>
            <person name="Nakayama K."/>
            <person name="Satake H."/>
        </authorList>
    </citation>
    <scope>NUCLEOTIDE SEQUENCE</scope>
</reference>
<sequence>MISAPQRNGSTSVTAKKAKLNKQQPIPTTTKSFQSLFLLSSSKRSSKSKGERVKKDKGKNKMPLKETEEESNESSSDDTIHLTGFTVESLKKEIKESAKAEAAKHEAEIRKEELIDFLGLEVVAKYYKDKLQYDKYCDNMLNRITIPKITNYDILTRKGPIAVKVYREDESSEIIPNFKASDLHLGEWREVMEACQKRTRKGWTIIYKQIQTRMNYLHKTEVELGIYFNKPLSEQNPLDQLNDLKNKKRKHADDIHYDFRANKKLKSSVQYEDHLARTVMNEPVLGMIIFYSHHRDDFITIEDFRDL</sequence>
<reference evidence="2" key="2">
    <citation type="submission" date="2022-01" db="EMBL/GenBank/DDBJ databases">
        <authorList>
            <person name="Yamashiro T."/>
            <person name="Shiraishi A."/>
            <person name="Satake H."/>
            <person name="Nakayama K."/>
        </authorList>
    </citation>
    <scope>NUCLEOTIDE SEQUENCE</scope>
</reference>
<feature type="compositionally biased region" description="Acidic residues" evidence="1">
    <location>
        <begin position="67"/>
        <end position="76"/>
    </location>
</feature>
<accession>A0ABQ4ZET8</accession>
<dbReference type="EMBL" id="BQNB010011267">
    <property type="protein sequence ID" value="GJS88370.1"/>
    <property type="molecule type" value="Genomic_DNA"/>
</dbReference>
<keyword evidence="3" id="KW-1185">Reference proteome</keyword>
<evidence type="ECO:0000313" key="2">
    <source>
        <dbReference type="EMBL" id="GJS88370.1"/>
    </source>
</evidence>
<gene>
    <name evidence="2" type="ORF">Tco_0771006</name>
</gene>
<feature type="compositionally biased region" description="Low complexity" evidence="1">
    <location>
        <begin position="31"/>
        <end position="43"/>
    </location>
</feature>